<evidence type="ECO:0000313" key="2">
    <source>
        <dbReference type="Proteomes" id="UP000030653"/>
    </source>
</evidence>
<dbReference type="OrthoDB" id="427969at2759"/>
<keyword evidence="2" id="KW-1185">Reference proteome</keyword>
<evidence type="ECO:0000313" key="1">
    <source>
        <dbReference type="EMBL" id="EJU06518.1"/>
    </source>
</evidence>
<dbReference type="HOGENOM" id="CLU_594501_0_0_1"/>
<dbReference type="InterPro" id="IPR011009">
    <property type="entry name" value="Kinase-like_dom_sf"/>
</dbReference>
<protein>
    <recommendedName>
        <fullName evidence="3">Protein kinase domain-containing protein</fullName>
    </recommendedName>
</protein>
<gene>
    <name evidence="1" type="ORF">DACRYDRAFT_97931</name>
</gene>
<sequence length="460" mass="52152">MVPWLLRQLDVLMEDKKFPAPDPNGNAYKAMQEWKEGTTMALHYLSNGRQRLLRAIIAVTKDIVEQYPKHCPDTSDESGKSSLVRVHERTNDPYSRYMRWSGDDILQPDNVDLKTSTGVQFHSTRLLQLPREMAEYHLPRIVNACKEQKTYQMGVSSSPSDIMRLVQRPAQQQFPYPEAHRDHHQLPANVSVSAPDGELKIPEDMDMSLDILDTVPEARTIIIAFARPGATSSYEHYKLSRTDGGPKKILSAAENERDTSKHSSPVVLAAHLKIGEGTCGYVYMAQHGLHRIAAKVSMPEQDERESLVNEYETYMRLRRAGLEGKVAPRCFGLFEGETMTVLLTAYSGSAVKDFDQLSIEDRLSVFRAAKAIEDIGIRQGSFSSRNVVCDDKNVFRVIDFHRGTWEKGRKPTLKDLYTIYFYTEAVKPSWCDVLELEWRHVVPLPETDDSDLSEESATGN</sequence>
<dbReference type="Proteomes" id="UP000030653">
    <property type="component" value="Unassembled WGS sequence"/>
</dbReference>
<evidence type="ECO:0008006" key="3">
    <source>
        <dbReference type="Google" id="ProtNLM"/>
    </source>
</evidence>
<dbReference type="GeneID" id="63692556"/>
<organism evidence="1 2">
    <name type="scientific">Dacryopinax primogenitus (strain DJM 731)</name>
    <name type="common">Brown rot fungus</name>
    <dbReference type="NCBI Taxonomy" id="1858805"/>
    <lineage>
        <taxon>Eukaryota</taxon>
        <taxon>Fungi</taxon>
        <taxon>Dikarya</taxon>
        <taxon>Basidiomycota</taxon>
        <taxon>Agaricomycotina</taxon>
        <taxon>Dacrymycetes</taxon>
        <taxon>Dacrymycetales</taxon>
        <taxon>Dacrymycetaceae</taxon>
        <taxon>Dacryopinax</taxon>
    </lineage>
</organism>
<reference evidence="1 2" key="1">
    <citation type="journal article" date="2012" name="Science">
        <title>The Paleozoic origin of enzymatic lignin decomposition reconstructed from 31 fungal genomes.</title>
        <authorList>
            <person name="Floudas D."/>
            <person name="Binder M."/>
            <person name="Riley R."/>
            <person name="Barry K."/>
            <person name="Blanchette R.A."/>
            <person name="Henrissat B."/>
            <person name="Martinez A.T."/>
            <person name="Otillar R."/>
            <person name="Spatafora J.W."/>
            <person name="Yadav J.S."/>
            <person name="Aerts A."/>
            <person name="Benoit I."/>
            <person name="Boyd A."/>
            <person name="Carlson A."/>
            <person name="Copeland A."/>
            <person name="Coutinho P.M."/>
            <person name="de Vries R.P."/>
            <person name="Ferreira P."/>
            <person name="Findley K."/>
            <person name="Foster B."/>
            <person name="Gaskell J."/>
            <person name="Glotzer D."/>
            <person name="Gorecki P."/>
            <person name="Heitman J."/>
            <person name="Hesse C."/>
            <person name="Hori C."/>
            <person name="Igarashi K."/>
            <person name="Jurgens J.A."/>
            <person name="Kallen N."/>
            <person name="Kersten P."/>
            <person name="Kohler A."/>
            <person name="Kuees U."/>
            <person name="Kumar T.K.A."/>
            <person name="Kuo A."/>
            <person name="LaButti K."/>
            <person name="Larrondo L.F."/>
            <person name="Lindquist E."/>
            <person name="Ling A."/>
            <person name="Lombard V."/>
            <person name="Lucas S."/>
            <person name="Lundell T."/>
            <person name="Martin R."/>
            <person name="McLaughlin D.J."/>
            <person name="Morgenstern I."/>
            <person name="Morin E."/>
            <person name="Murat C."/>
            <person name="Nagy L.G."/>
            <person name="Nolan M."/>
            <person name="Ohm R.A."/>
            <person name="Patyshakuliyeva A."/>
            <person name="Rokas A."/>
            <person name="Ruiz-Duenas F.J."/>
            <person name="Sabat G."/>
            <person name="Salamov A."/>
            <person name="Samejima M."/>
            <person name="Schmutz J."/>
            <person name="Slot J.C."/>
            <person name="St John F."/>
            <person name="Stenlid J."/>
            <person name="Sun H."/>
            <person name="Sun S."/>
            <person name="Syed K."/>
            <person name="Tsang A."/>
            <person name="Wiebenga A."/>
            <person name="Young D."/>
            <person name="Pisabarro A."/>
            <person name="Eastwood D.C."/>
            <person name="Martin F."/>
            <person name="Cullen D."/>
            <person name="Grigoriev I.V."/>
            <person name="Hibbett D.S."/>
        </authorList>
    </citation>
    <scope>NUCLEOTIDE SEQUENCE [LARGE SCALE GENOMIC DNA]</scope>
    <source>
        <strain evidence="1 2">DJM-731 SS1</strain>
    </source>
</reference>
<dbReference type="EMBL" id="JH795855">
    <property type="protein sequence ID" value="EJU06518.1"/>
    <property type="molecule type" value="Genomic_DNA"/>
</dbReference>
<proteinExistence type="predicted"/>
<dbReference type="STRING" id="1858805.M5GH29"/>
<dbReference type="RefSeq" id="XP_040633412.1">
    <property type="nucleotide sequence ID" value="XM_040777494.1"/>
</dbReference>
<dbReference type="SUPFAM" id="SSF56112">
    <property type="entry name" value="Protein kinase-like (PK-like)"/>
    <property type="match status" value="1"/>
</dbReference>
<accession>M5GH29</accession>
<name>M5GH29_DACPD</name>
<dbReference type="AlphaFoldDB" id="M5GH29"/>